<reference evidence="8 9" key="1">
    <citation type="submission" date="2016-08" db="EMBL/GenBank/DDBJ databases">
        <title>A Parts List for Fungal Cellulosomes Revealed by Comparative Genomics.</title>
        <authorList>
            <consortium name="DOE Joint Genome Institute"/>
            <person name="Haitjema C.H."/>
            <person name="Gilmore S.P."/>
            <person name="Henske J.K."/>
            <person name="Solomon K.V."/>
            <person name="De Groot R."/>
            <person name="Kuo A."/>
            <person name="Mondo S.J."/>
            <person name="Salamov A.A."/>
            <person name="Labutti K."/>
            <person name="Zhao Z."/>
            <person name="Chiniquy J."/>
            <person name="Barry K."/>
            <person name="Brewer H.M."/>
            <person name="Purvine S.O."/>
            <person name="Wright A.T."/>
            <person name="Boxma B."/>
            <person name="Van Alen T."/>
            <person name="Hackstein J.H."/>
            <person name="Baker S.E."/>
            <person name="Grigoriev I.V."/>
            <person name="O'Malley M.A."/>
        </authorList>
    </citation>
    <scope>NUCLEOTIDE SEQUENCE [LARGE SCALE GENOMIC DNA]</scope>
    <source>
        <strain evidence="8 9">G1</strain>
    </source>
</reference>
<protein>
    <recommendedName>
        <fullName evidence="3">HECT-type E3 ubiquitin transferase</fullName>
        <ecNumber evidence="3">2.3.2.26</ecNumber>
    </recommendedName>
</protein>
<dbReference type="PANTHER" id="PTHR11254">
    <property type="entry name" value="HECT DOMAIN UBIQUITIN-PROTEIN LIGASE"/>
    <property type="match status" value="1"/>
</dbReference>
<dbReference type="PANTHER" id="PTHR11254:SF440">
    <property type="entry name" value="E3 UBIQUITIN-PROTEIN LIGASE NEDD-4"/>
    <property type="match status" value="1"/>
</dbReference>
<sequence length="126" mass="14393">KFLIAGINEINVNDWKDNTVYEGYTLYDPTITYFWMFVNELSKEEKSLLLIFATGTSQIPATGFKDLQGNGEIECFKIKRVGNEKDLPVSHTCFNRIDLPPYSSYTMLKQKMMKATTEGITGFQLS</sequence>
<evidence type="ECO:0000313" key="9">
    <source>
        <dbReference type="Proteomes" id="UP000193920"/>
    </source>
</evidence>
<comment type="pathway">
    <text evidence="2">Protein modification; protein ubiquitination.</text>
</comment>
<dbReference type="InterPro" id="IPR000569">
    <property type="entry name" value="HECT_dom"/>
</dbReference>
<evidence type="ECO:0000256" key="5">
    <source>
        <dbReference type="ARBA" id="ARBA00022786"/>
    </source>
</evidence>
<dbReference type="GO" id="GO:0016567">
    <property type="term" value="P:protein ubiquitination"/>
    <property type="evidence" value="ECO:0007669"/>
    <property type="project" value="TreeGrafter"/>
</dbReference>
<dbReference type="Pfam" id="PF00632">
    <property type="entry name" value="HECT"/>
    <property type="match status" value="1"/>
</dbReference>
<proteinExistence type="predicted"/>
<dbReference type="Proteomes" id="UP000193920">
    <property type="component" value="Unassembled WGS sequence"/>
</dbReference>
<dbReference type="InterPro" id="IPR035983">
    <property type="entry name" value="Hect_E3_ubiquitin_ligase"/>
</dbReference>
<dbReference type="SUPFAM" id="SSF56204">
    <property type="entry name" value="Hect, E3 ligase catalytic domain"/>
    <property type="match status" value="1"/>
</dbReference>
<keyword evidence="4" id="KW-0808">Transferase</keyword>
<dbReference type="PROSITE" id="PS50237">
    <property type="entry name" value="HECT"/>
    <property type="match status" value="1"/>
</dbReference>
<evidence type="ECO:0000256" key="4">
    <source>
        <dbReference type="ARBA" id="ARBA00022679"/>
    </source>
</evidence>
<dbReference type="GO" id="GO:0006511">
    <property type="term" value="P:ubiquitin-dependent protein catabolic process"/>
    <property type="evidence" value="ECO:0007669"/>
    <property type="project" value="TreeGrafter"/>
</dbReference>
<organism evidence="8 9">
    <name type="scientific">Neocallimastix californiae</name>
    <dbReference type="NCBI Taxonomy" id="1754190"/>
    <lineage>
        <taxon>Eukaryota</taxon>
        <taxon>Fungi</taxon>
        <taxon>Fungi incertae sedis</taxon>
        <taxon>Chytridiomycota</taxon>
        <taxon>Chytridiomycota incertae sedis</taxon>
        <taxon>Neocallimastigomycetes</taxon>
        <taxon>Neocallimastigales</taxon>
        <taxon>Neocallimastigaceae</taxon>
        <taxon>Neocallimastix</taxon>
    </lineage>
</organism>
<dbReference type="InterPro" id="IPR050409">
    <property type="entry name" value="E3_ubiq-protein_ligase"/>
</dbReference>
<dbReference type="Gene3D" id="3.30.2410.10">
    <property type="entry name" value="Hect, E3 ligase catalytic domain"/>
    <property type="match status" value="1"/>
</dbReference>
<dbReference type="GO" id="GO:0005737">
    <property type="term" value="C:cytoplasm"/>
    <property type="evidence" value="ECO:0007669"/>
    <property type="project" value="TreeGrafter"/>
</dbReference>
<name>A0A1Y1ZLR9_9FUNG</name>
<evidence type="ECO:0000313" key="8">
    <source>
        <dbReference type="EMBL" id="ORY11182.1"/>
    </source>
</evidence>
<accession>A0A1Y1ZLR9</accession>
<comment type="catalytic activity">
    <reaction evidence="1">
        <text>S-ubiquitinyl-[E2 ubiquitin-conjugating enzyme]-L-cysteine + [acceptor protein]-L-lysine = [E2 ubiquitin-conjugating enzyme]-L-cysteine + N(6)-ubiquitinyl-[acceptor protein]-L-lysine.</text>
        <dbReference type="EC" id="2.3.2.26"/>
    </reaction>
</comment>
<evidence type="ECO:0000256" key="2">
    <source>
        <dbReference type="ARBA" id="ARBA00004906"/>
    </source>
</evidence>
<dbReference type="OrthoDB" id="423283at2759"/>
<evidence type="ECO:0000256" key="3">
    <source>
        <dbReference type="ARBA" id="ARBA00012485"/>
    </source>
</evidence>
<evidence type="ECO:0000259" key="7">
    <source>
        <dbReference type="PROSITE" id="PS50237"/>
    </source>
</evidence>
<evidence type="ECO:0000256" key="1">
    <source>
        <dbReference type="ARBA" id="ARBA00000885"/>
    </source>
</evidence>
<feature type="domain" description="HECT" evidence="7">
    <location>
        <begin position="1"/>
        <end position="126"/>
    </location>
</feature>
<feature type="active site" description="Glycyl thioester intermediate" evidence="6">
    <location>
        <position position="93"/>
    </location>
</feature>
<dbReference type="GO" id="GO:0061630">
    <property type="term" value="F:ubiquitin protein ligase activity"/>
    <property type="evidence" value="ECO:0007669"/>
    <property type="project" value="UniProtKB-EC"/>
</dbReference>
<dbReference type="FunFam" id="3.30.2410.10:FF:000009">
    <property type="entry name" value="Probable E3 ubiquitin-protein ligase HECTD2"/>
    <property type="match status" value="1"/>
</dbReference>
<keyword evidence="9" id="KW-1185">Reference proteome</keyword>
<comment type="caution">
    <text evidence="8">The sequence shown here is derived from an EMBL/GenBank/DDBJ whole genome shotgun (WGS) entry which is preliminary data.</text>
</comment>
<feature type="non-terminal residue" evidence="8">
    <location>
        <position position="1"/>
    </location>
</feature>
<evidence type="ECO:0000256" key="6">
    <source>
        <dbReference type="PROSITE-ProRule" id="PRU00104"/>
    </source>
</evidence>
<dbReference type="STRING" id="1754190.A0A1Y1ZLR9"/>
<dbReference type="AlphaFoldDB" id="A0A1Y1ZLR9"/>
<dbReference type="EC" id="2.3.2.26" evidence="3"/>
<dbReference type="EMBL" id="MCOG01000384">
    <property type="protein sequence ID" value="ORY11182.1"/>
    <property type="molecule type" value="Genomic_DNA"/>
</dbReference>
<gene>
    <name evidence="8" type="ORF">LY90DRAFT_438618</name>
</gene>
<keyword evidence="5 6" id="KW-0833">Ubl conjugation pathway</keyword>